<evidence type="ECO:0000256" key="1">
    <source>
        <dbReference type="SAM" id="MobiDB-lite"/>
    </source>
</evidence>
<protein>
    <recommendedName>
        <fullName evidence="5">Apple domain-containing protein</fullName>
    </recommendedName>
</protein>
<keyword evidence="4" id="KW-1185">Reference proteome</keyword>
<accession>A0ABR4C0M1</accession>
<keyword evidence="2" id="KW-1133">Transmembrane helix</keyword>
<evidence type="ECO:0000313" key="4">
    <source>
        <dbReference type="Proteomes" id="UP001595075"/>
    </source>
</evidence>
<feature type="transmembrane region" description="Helical" evidence="2">
    <location>
        <begin position="73"/>
        <end position="94"/>
    </location>
</feature>
<dbReference type="Proteomes" id="UP001595075">
    <property type="component" value="Unassembled WGS sequence"/>
</dbReference>
<feature type="region of interest" description="Disordered" evidence="1">
    <location>
        <begin position="14"/>
        <end position="33"/>
    </location>
</feature>
<gene>
    <name evidence="3" type="ORF">VTL71DRAFT_5941</name>
</gene>
<sequence length="267" mass="27853">MKGQYIAMASSPEVFHPAPHSDLEVSQSGQHQVTMGDKFHADQPQSAVPPQYYYPSPEQDVRKERTILGVRPATFFLSLALVVVILVAAIGGGVGGTMAVNNAKSANSNGAALTTTVLSTYTTTIAATATDASASGTGTPSSTSTTASIITVPTAGTVALDCPTIDGTQIRMALGSTTSVFDLVCGRDYPGSRNDIVALTVYSVDDCARACASYNRNSGSKFCKGAAYRSDLTRNIPVNFGNCWLKNATSTPNDTKGKNDLVALVLQ</sequence>
<keyword evidence="2" id="KW-0472">Membrane</keyword>
<proteinExistence type="predicted"/>
<reference evidence="3 4" key="1">
    <citation type="journal article" date="2024" name="Commun. Biol.">
        <title>Comparative genomic analysis of thermophilic fungi reveals convergent evolutionary adaptations and gene losses.</title>
        <authorList>
            <person name="Steindorff A.S."/>
            <person name="Aguilar-Pontes M.V."/>
            <person name="Robinson A.J."/>
            <person name="Andreopoulos B."/>
            <person name="LaButti K."/>
            <person name="Kuo A."/>
            <person name="Mondo S."/>
            <person name="Riley R."/>
            <person name="Otillar R."/>
            <person name="Haridas S."/>
            <person name="Lipzen A."/>
            <person name="Grimwood J."/>
            <person name="Schmutz J."/>
            <person name="Clum A."/>
            <person name="Reid I.D."/>
            <person name="Moisan M.C."/>
            <person name="Butler G."/>
            <person name="Nguyen T.T.M."/>
            <person name="Dewar K."/>
            <person name="Conant G."/>
            <person name="Drula E."/>
            <person name="Henrissat B."/>
            <person name="Hansel C."/>
            <person name="Singer S."/>
            <person name="Hutchinson M.I."/>
            <person name="de Vries R.P."/>
            <person name="Natvig D.O."/>
            <person name="Powell A.J."/>
            <person name="Tsang A."/>
            <person name="Grigoriev I.V."/>
        </authorList>
    </citation>
    <scope>NUCLEOTIDE SEQUENCE [LARGE SCALE GENOMIC DNA]</scope>
    <source>
        <strain evidence="3 4">CBS 494.80</strain>
    </source>
</reference>
<dbReference type="EMBL" id="JAZHXI010000016">
    <property type="protein sequence ID" value="KAL2062869.1"/>
    <property type="molecule type" value="Genomic_DNA"/>
</dbReference>
<evidence type="ECO:0008006" key="5">
    <source>
        <dbReference type="Google" id="ProtNLM"/>
    </source>
</evidence>
<keyword evidence="2" id="KW-0812">Transmembrane</keyword>
<feature type="compositionally biased region" description="Polar residues" evidence="1">
    <location>
        <begin position="24"/>
        <end position="33"/>
    </location>
</feature>
<organism evidence="3 4">
    <name type="scientific">Oculimacula yallundae</name>
    <dbReference type="NCBI Taxonomy" id="86028"/>
    <lineage>
        <taxon>Eukaryota</taxon>
        <taxon>Fungi</taxon>
        <taxon>Dikarya</taxon>
        <taxon>Ascomycota</taxon>
        <taxon>Pezizomycotina</taxon>
        <taxon>Leotiomycetes</taxon>
        <taxon>Helotiales</taxon>
        <taxon>Ploettnerulaceae</taxon>
        <taxon>Oculimacula</taxon>
    </lineage>
</organism>
<evidence type="ECO:0000256" key="2">
    <source>
        <dbReference type="SAM" id="Phobius"/>
    </source>
</evidence>
<name>A0ABR4C0M1_9HELO</name>
<evidence type="ECO:0000313" key="3">
    <source>
        <dbReference type="EMBL" id="KAL2062869.1"/>
    </source>
</evidence>
<comment type="caution">
    <text evidence="3">The sequence shown here is derived from an EMBL/GenBank/DDBJ whole genome shotgun (WGS) entry which is preliminary data.</text>
</comment>